<name>A0A6L9EBR6_9FLAO</name>
<dbReference type="InterPro" id="IPR009057">
    <property type="entry name" value="Homeodomain-like_sf"/>
</dbReference>
<keyword evidence="7" id="KW-1185">Reference proteome</keyword>
<reference evidence="6 7" key="1">
    <citation type="submission" date="2020-01" db="EMBL/GenBank/DDBJ databases">
        <title>Bacteria diversity of Porities sp.</title>
        <authorList>
            <person name="Wang G."/>
        </authorList>
    </citation>
    <scope>NUCLEOTIDE SEQUENCE [LARGE SCALE GENOMIC DNA]</scope>
    <source>
        <strain evidence="6 7">R33</strain>
    </source>
</reference>
<dbReference type="SMART" id="SM00342">
    <property type="entry name" value="HTH_ARAC"/>
    <property type="match status" value="1"/>
</dbReference>
<protein>
    <submittedName>
        <fullName evidence="6">Helix-turn-helix domain-containing protein</fullName>
    </submittedName>
</protein>
<keyword evidence="4" id="KW-0472">Membrane</keyword>
<dbReference type="Gene3D" id="1.10.10.60">
    <property type="entry name" value="Homeodomain-like"/>
    <property type="match status" value="2"/>
</dbReference>
<feature type="transmembrane region" description="Helical" evidence="4">
    <location>
        <begin position="198"/>
        <end position="220"/>
    </location>
</feature>
<proteinExistence type="predicted"/>
<dbReference type="PANTHER" id="PTHR43280:SF29">
    <property type="entry name" value="ARAC-FAMILY TRANSCRIPTIONAL REGULATOR"/>
    <property type="match status" value="1"/>
</dbReference>
<dbReference type="InterPro" id="IPR018060">
    <property type="entry name" value="HTH_AraC"/>
</dbReference>
<dbReference type="PANTHER" id="PTHR43280">
    <property type="entry name" value="ARAC-FAMILY TRANSCRIPTIONAL REGULATOR"/>
    <property type="match status" value="1"/>
</dbReference>
<keyword evidence="4" id="KW-1133">Transmembrane helix</keyword>
<dbReference type="RefSeq" id="WP_161435219.1">
    <property type="nucleotide sequence ID" value="NZ_WXYO01000004.1"/>
</dbReference>
<sequence>MFFVFGIFIGIFLEFLLLVKKNKSRADIVLAVWLLLIIINLAFNYLLHSGYLFKYPNWLGIDFPLPVLNGLFLFFYVSEITGNAPKNKWVNLLHLIPGISLIVLAIPFYSLTGAEKLQVFENDGAGFEWYVLYSNILIPLSGLVYAIWSLILIRKHQLRIQDNFSNTDKKELLWLRYLSMGFVIIWILTIFFDSTIIFSAVVVLVLFIGFFGINQLNIFYTATSELPVRQNANTPESSVAENSKAGQAVTRRYAKSGLTEEIAHQISTRLNELMITDDVYKNEELTLSELAKLVDAHPNHLSQVINEQEGKNFYNYINSIRIQEFIKLASLPENSKYTKISLAYDCGFSSKSTFNKHFKNCTGKTPTEFFDY</sequence>
<evidence type="ECO:0000256" key="2">
    <source>
        <dbReference type="ARBA" id="ARBA00023125"/>
    </source>
</evidence>
<dbReference type="Proteomes" id="UP000475249">
    <property type="component" value="Unassembled WGS sequence"/>
</dbReference>
<dbReference type="SUPFAM" id="SSF46689">
    <property type="entry name" value="Homeodomain-like"/>
    <property type="match status" value="1"/>
</dbReference>
<evidence type="ECO:0000256" key="3">
    <source>
        <dbReference type="ARBA" id="ARBA00023163"/>
    </source>
</evidence>
<keyword evidence="4" id="KW-0812">Transmembrane</keyword>
<dbReference type="GO" id="GO:0003700">
    <property type="term" value="F:DNA-binding transcription factor activity"/>
    <property type="evidence" value="ECO:0007669"/>
    <property type="project" value="InterPro"/>
</dbReference>
<evidence type="ECO:0000259" key="5">
    <source>
        <dbReference type="PROSITE" id="PS01124"/>
    </source>
</evidence>
<feature type="transmembrane region" description="Helical" evidence="4">
    <location>
        <begin position="89"/>
        <end position="110"/>
    </location>
</feature>
<dbReference type="AlphaFoldDB" id="A0A6L9EBR6"/>
<evidence type="ECO:0000313" key="7">
    <source>
        <dbReference type="Proteomes" id="UP000475249"/>
    </source>
</evidence>
<feature type="transmembrane region" description="Helical" evidence="4">
    <location>
        <begin position="174"/>
        <end position="192"/>
    </location>
</feature>
<keyword evidence="2" id="KW-0238">DNA-binding</keyword>
<dbReference type="Pfam" id="PF12833">
    <property type="entry name" value="HTH_18"/>
    <property type="match status" value="1"/>
</dbReference>
<keyword evidence="1" id="KW-0805">Transcription regulation</keyword>
<dbReference type="GO" id="GO:0043565">
    <property type="term" value="F:sequence-specific DNA binding"/>
    <property type="evidence" value="ECO:0007669"/>
    <property type="project" value="InterPro"/>
</dbReference>
<evidence type="ECO:0000256" key="4">
    <source>
        <dbReference type="SAM" id="Phobius"/>
    </source>
</evidence>
<dbReference type="PROSITE" id="PS01124">
    <property type="entry name" value="HTH_ARAC_FAMILY_2"/>
    <property type="match status" value="1"/>
</dbReference>
<feature type="transmembrane region" description="Helical" evidence="4">
    <location>
        <begin position="58"/>
        <end position="77"/>
    </location>
</feature>
<feature type="transmembrane region" description="Helical" evidence="4">
    <location>
        <begin position="130"/>
        <end position="153"/>
    </location>
</feature>
<evidence type="ECO:0000256" key="1">
    <source>
        <dbReference type="ARBA" id="ARBA00023015"/>
    </source>
</evidence>
<gene>
    <name evidence="6" type="ORF">GTQ38_09190</name>
</gene>
<keyword evidence="3" id="KW-0804">Transcription</keyword>
<feature type="domain" description="HTH araC/xylS-type" evidence="5">
    <location>
        <begin position="269"/>
        <end position="372"/>
    </location>
</feature>
<evidence type="ECO:0000313" key="6">
    <source>
        <dbReference type="EMBL" id="NAS12174.1"/>
    </source>
</evidence>
<comment type="caution">
    <text evidence="6">The sequence shown here is derived from an EMBL/GenBank/DDBJ whole genome shotgun (WGS) entry which is preliminary data.</text>
</comment>
<feature type="transmembrane region" description="Helical" evidence="4">
    <location>
        <begin position="28"/>
        <end position="46"/>
    </location>
</feature>
<accession>A0A6L9EBR6</accession>
<dbReference type="EMBL" id="WXYO01000004">
    <property type="protein sequence ID" value="NAS12174.1"/>
    <property type="molecule type" value="Genomic_DNA"/>
</dbReference>
<organism evidence="6 7">
    <name type="scientific">Poritiphilus flavus</name>
    <dbReference type="NCBI Taxonomy" id="2697053"/>
    <lineage>
        <taxon>Bacteria</taxon>
        <taxon>Pseudomonadati</taxon>
        <taxon>Bacteroidota</taxon>
        <taxon>Flavobacteriia</taxon>
        <taxon>Flavobacteriales</taxon>
        <taxon>Flavobacteriaceae</taxon>
        <taxon>Poritiphilus</taxon>
    </lineage>
</organism>